<reference evidence="1 2" key="1">
    <citation type="submission" date="2016-10" db="EMBL/GenBank/DDBJ databases">
        <authorList>
            <person name="de Groot N.N."/>
        </authorList>
    </citation>
    <scope>NUCLEOTIDE SEQUENCE [LARGE SCALE GENOMIC DNA]</scope>
    <source>
        <strain evidence="1 2">DSM 28286</strain>
    </source>
</reference>
<organism evidence="1 2">
    <name type="scientific">Parafilimonas terrae</name>
    <dbReference type="NCBI Taxonomy" id="1465490"/>
    <lineage>
        <taxon>Bacteria</taxon>
        <taxon>Pseudomonadati</taxon>
        <taxon>Bacteroidota</taxon>
        <taxon>Chitinophagia</taxon>
        <taxon>Chitinophagales</taxon>
        <taxon>Chitinophagaceae</taxon>
        <taxon>Parafilimonas</taxon>
    </lineage>
</organism>
<dbReference type="RefSeq" id="WP_177191835.1">
    <property type="nucleotide sequence ID" value="NZ_FOXQ01000003.1"/>
</dbReference>
<evidence type="ECO:0000313" key="2">
    <source>
        <dbReference type="Proteomes" id="UP000199031"/>
    </source>
</evidence>
<accession>A0A1I5U4D5</accession>
<dbReference type="STRING" id="1465490.SAMN05444277_10341"/>
<protein>
    <submittedName>
        <fullName evidence="1">Uncharacterized protein</fullName>
    </submittedName>
</protein>
<evidence type="ECO:0000313" key="1">
    <source>
        <dbReference type="EMBL" id="SFP89777.1"/>
    </source>
</evidence>
<gene>
    <name evidence="1" type="ORF">SAMN05444277_10341</name>
</gene>
<dbReference type="EMBL" id="FOXQ01000003">
    <property type="protein sequence ID" value="SFP89777.1"/>
    <property type="molecule type" value="Genomic_DNA"/>
</dbReference>
<proteinExistence type="predicted"/>
<sequence length="46" mass="4782">MDQTTVQTIIEGGILVALVWIGSSTASIAKNTSSGDNKPKDPPDPK</sequence>
<name>A0A1I5U4D5_9BACT</name>
<dbReference type="Proteomes" id="UP000199031">
    <property type="component" value="Unassembled WGS sequence"/>
</dbReference>
<keyword evidence="2" id="KW-1185">Reference proteome</keyword>
<dbReference type="AlphaFoldDB" id="A0A1I5U4D5"/>